<sequence>MGIPSVRICMFNESEKGEELRFNLDPIDKKRDRSECIRNLISKVRARLFL</sequence>
<evidence type="ECO:0000313" key="2">
    <source>
        <dbReference type="Proteomes" id="UP001164929"/>
    </source>
</evidence>
<keyword evidence="2" id="KW-1185">Reference proteome</keyword>
<proteinExistence type="predicted"/>
<accession>A0AAD6PV66</accession>
<dbReference type="AlphaFoldDB" id="A0AAD6PV66"/>
<comment type="caution">
    <text evidence="1">The sequence shown here is derived from an EMBL/GenBank/DDBJ whole genome shotgun (WGS) entry which is preliminary data.</text>
</comment>
<organism evidence="1 2">
    <name type="scientific">Populus alba x Populus x berolinensis</name>
    <dbReference type="NCBI Taxonomy" id="444605"/>
    <lineage>
        <taxon>Eukaryota</taxon>
        <taxon>Viridiplantae</taxon>
        <taxon>Streptophyta</taxon>
        <taxon>Embryophyta</taxon>
        <taxon>Tracheophyta</taxon>
        <taxon>Spermatophyta</taxon>
        <taxon>Magnoliopsida</taxon>
        <taxon>eudicotyledons</taxon>
        <taxon>Gunneridae</taxon>
        <taxon>Pentapetalae</taxon>
        <taxon>rosids</taxon>
        <taxon>fabids</taxon>
        <taxon>Malpighiales</taxon>
        <taxon>Salicaceae</taxon>
        <taxon>Saliceae</taxon>
        <taxon>Populus</taxon>
    </lineage>
</organism>
<name>A0AAD6PV66_9ROSI</name>
<dbReference type="Proteomes" id="UP001164929">
    <property type="component" value="Chromosome 16"/>
</dbReference>
<reference evidence="1 2" key="1">
    <citation type="journal article" date="2023" name="Mol. Ecol. Resour.">
        <title>Chromosome-level genome assembly of a triploid poplar Populus alba 'Berolinensis'.</title>
        <authorList>
            <person name="Chen S."/>
            <person name="Yu Y."/>
            <person name="Wang X."/>
            <person name="Wang S."/>
            <person name="Zhang T."/>
            <person name="Zhou Y."/>
            <person name="He R."/>
            <person name="Meng N."/>
            <person name="Wang Y."/>
            <person name="Liu W."/>
            <person name="Liu Z."/>
            <person name="Liu J."/>
            <person name="Guo Q."/>
            <person name="Huang H."/>
            <person name="Sederoff R.R."/>
            <person name="Wang G."/>
            <person name="Qu G."/>
            <person name="Chen S."/>
        </authorList>
    </citation>
    <scope>NUCLEOTIDE SEQUENCE [LARGE SCALE GENOMIC DNA]</scope>
    <source>
        <strain evidence="1">SC-2020</strain>
    </source>
</reference>
<protein>
    <submittedName>
        <fullName evidence="1">Uncharacterized protein</fullName>
    </submittedName>
</protein>
<gene>
    <name evidence="1" type="ORF">NC653_035955</name>
</gene>
<evidence type="ECO:0000313" key="1">
    <source>
        <dbReference type="EMBL" id="KAJ6967880.1"/>
    </source>
</evidence>
<dbReference type="EMBL" id="JAQIZT010000016">
    <property type="protein sequence ID" value="KAJ6967880.1"/>
    <property type="molecule type" value="Genomic_DNA"/>
</dbReference>